<feature type="compositionally biased region" description="Basic and acidic residues" evidence="1">
    <location>
        <begin position="22"/>
        <end position="44"/>
    </location>
</feature>
<comment type="caution">
    <text evidence="2">The sequence shown here is derived from an EMBL/GenBank/DDBJ whole genome shotgun (WGS) entry which is preliminary data.</text>
</comment>
<gene>
    <name evidence="2" type="ORF">QEZ40_005264</name>
</gene>
<name>A0ABT7GNI9_9ACTN</name>
<sequence>MSRKPEKANGGEQGNPSAHRSFHPERYAPERGPGRTVSKEEESGGPHGRPTPSSTRGGEETAASGERGMRDHGRRGRSGRPSGGKDASAFTGIRPEDHETEGPSGR</sequence>
<reference evidence="2 3" key="1">
    <citation type="submission" date="2023-05" db="EMBL/GenBank/DDBJ databases">
        <title>Sequencing and Assembly of Streptomyces sp. NP73.</title>
        <authorList>
            <person name="Konwar A.N."/>
            <person name="Saikia K."/>
            <person name="Thakur D."/>
        </authorList>
    </citation>
    <scope>NUCLEOTIDE SEQUENCE [LARGE SCALE GENOMIC DNA]</scope>
    <source>
        <strain evidence="2 3">NP73</strain>
    </source>
</reference>
<organism evidence="2 3">
    <name type="scientific">Streptomyces katrae</name>
    <dbReference type="NCBI Taxonomy" id="68223"/>
    <lineage>
        <taxon>Bacteria</taxon>
        <taxon>Bacillati</taxon>
        <taxon>Actinomycetota</taxon>
        <taxon>Actinomycetes</taxon>
        <taxon>Kitasatosporales</taxon>
        <taxon>Streptomycetaceae</taxon>
        <taxon>Streptomyces</taxon>
    </lineage>
</organism>
<evidence type="ECO:0000313" key="2">
    <source>
        <dbReference type="EMBL" id="MDK9495144.1"/>
    </source>
</evidence>
<dbReference type="RefSeq" id="WP_285340818.1">
    <property type="nucleotide sequence ID" value="NZ_JASITI010000005.1"/>
</dbReference>
<feature type="compositionally biased region" description="Basic and acidic residues" evidence="1">
    <location>
        <begin position="94"/>
        <end position="106"/>
    </location>
</feature>
<evidence type="ECO:0008006" key="4">
    <source>
        <dbReference type="Google" id="ProtNLM"/>
    </source>
</evidence>
<proteinExistence type="predicted"/>
<dbReference type="EMBL" id="JASITI010000005">
    <property type="protein sequence ID" value="MDK9495144.1"/>
    <property type="molecule type" value="Genomic_DNA"/>
</dbReference>
<evidence type="ECO:0000313" key="3">
    <source>
        <dbReference type="Proteomes" id="UP001223390"/>
    </source>
</evidence>
<keyword evidence="3" id="KW-1185">Reference proteome</keyword>
<evidence type="ECO:0000256" key="1">
    <source>
        <dbReference type="SAM" id="MobiDB-lite"/>
    </source>
</evidence>
<accession>A0ABT7GNI9</accession>
<feature type="region of interest" description="Disordered" evidence="1">
    <location>
        <begin position="1"/>
        <end position="106"/>
    </location>
</feature>
<dbReference type="Proteomes" id="UP001223390">
    <property type="component" value="Unassembled WGS sequence"/>
</dbReference>
<protein>
    <recommendedName>
        <fullName evidence="4">Pseudouridine synthase</fullName>
    </recommendedName>
</protein>